<organism evidence="2 3">
    <name type="scientific">Jaapia argillacea MUCL 33604</name>
    <dbReference type="NCBI Taxonomy" id="933084"/>
    <lineage>
        <taxon>Eukaryota</taxon>
        <taxon>Fungi</taxon>
        <taxon>Dikarya</taxon>
        <taxon>Basidiomycota</taxon>
        <taxon>Agaricomycotina</taxon>
        <taxon>Agaricomycetes</taxon>
        <taxon>Agaricomycetidae</taxon>
        <taxon>Jaapiales</taxon>
        <taxon>Jaapiaceae</taxon>
        <taxon>Jaapia</taxon>
    </lineage>
</organism>
<dbReference type="Proteomes" id="UP000027265">
    <property type="component" value="Unassembled WGS sequence"/>
</dbReference>
<name>A0A067PHD6_9AGAM</name>
<accession>A0A067PHD6</accession>
<reference evidence="3" key="1">
    <citation type="journal article" date="2014" name="Proc. Natl. Acad. Sci. U.S.A.">
        <title>Extensive sampling of basidiomycete genomes demonstrates inadequacy of the white-rot/brown-rot paradigm for wood decay fungi.</title>
        <authorList>
            <person name="Riley R."/>
            <person name="Salamov A.A."/>
            <person name="Brown D.W."/>
            <person name="Nagy L.G."/>
            <person name="Floudas D."/>
            <person name="Held B.W."/>
            <person name="Levasseur A."/>
            <person name="Lombard V."/>
            <person name="Morin E."/>
            <person name="Otillar R."/>
            <person name="Lindquist E.A."/>
            <person name="Sun H."/>
            <person name="LaButti K.M."/>
            <person name="Schmutz J."/>
            <person name="Jabbour D."/>
            <person name="Luo H."/>
            <person name="Baker S.E."/>
            <person name="Pisabarro A.G."/>
            <person name="Walton J.D."/>
            <person name="Blanchette R.A."/>
            <person name="Henrissat B."/>
            <person name="Martin F."/>
            <person name="Cullen D."/>
            <person name="Hibbett D.S."/>
            <person name="Grigoriev I.V."/>
        </authorList>
    </citation>
    <scope>NUCLEOTIDE SEQUENCE [LARGE SCALE GENOMIC DNA]</scope>
    <source>
        <strain evidence="3">MUCL 33604</strain>
    </source>
</reference>
<proteinExistence type="predicted"/>
<evidence type="ECO:0000256" key="1">
    <source>
        <dbReference type="SAM" id="MobiDB-lite"/>
    </source>
</evidence>
<dbReference type="EMBL" id="KL197729">
    <property type="protein sequence ID" value="KDQ54214.1"/>
    <property type="molecule type" value="Genomic_DNA"/>
</dbReference>
<dbReference type="HOGENOM" id="CLU_2979399_0_0_1"/>
<feature type="compositionally biased region" description="Polar residues" evidence="1">
    <location>
        <begin position="1"/>
        <end position="13"/>
    </location>
</feature>
<evidence type="ECO:0000313" key="2">
    <source>
        <dbReference type="EMBL" id="KDQ54214.1"/>
    </source>
</evidence>
<evidence type="ECO:0000313" key="3">
    <source>
        <dbReference type="Proteomes" id="UP000027265"/>
    </source>
</evidence>
<dbReference type="InParanoid" id="A0A067PHD6"/>
<protein>
    <submittedName>
        <fullName evidence="2">Uncharacterized protein</fullName>
    </submittedName>
</protein>
<keyword evidence="3" id="KW-1185">Reference proteome</keyword>
<feature type="region of interest" description="Disordered" evidence="1">
    <location>
        <begin position="1"/>
        <end position="28"/>
    </location>
</feature>
<gene>
    <name evidence="2" type="ORF">JAAARDRAFT_60652</name>
</gene>
<sequence length="58" mass="6849">MEFTQRSHSSTPPFNTPVHHHIVSRSRGEPHPEFMRLMISNHGYDRVTIQTELSYDKQ</sequence>
<dbReference type="AlphaFoldDB" id="A0A067PHD6"/>